<evidence type="ECO:0000313" key="15">
    <source>
        <dbReference type="Proteomes" id="UP001519332"/>
    </source>
</evidence>
<evidence type="ECO:0000256" key="6">
    <source>
        <dbReference type="ARBA" id="ARBA00023004"/>
    </source>
</evidence>
<feature type="binding site" evidence="12">
    <location>
        <position position="82"/>
    </location>
    <ligand>
        <name>GTP</name>
        <dbReference type="ChEBI" id="CHEBI:37565"/>
    </ligand>
</feature>
<dbReference type="SFLD" id="SFLDG01383">
    <property type="entry name" value="cyclic_pyranopterin_phosphate"/>
    <property type="match status" value="1"/>
</dbReference>
<evidence type="ECO:0000256" key="2">
    <source>
        <dbReference type="ARBA" id="ARBA00022485"/>
    </source>
</evidence>
<keyword evidence="7 12" id="KW-0411">Iron-sulfur</keyword>
<dbReference type="InterPro" id="IPR058240">
    <property type="entry name" value="rSAM_sf"/>
</dbReference>
<dbReference type="SFLD" id="SFLDG01386">
    <property type="entry name" value="main_SPASM_domain-containing"/>
    <property type="match status" value="1"/>
</dbReference>
<protein>
    <recommendedName>
        <fullName evidence="1 12">GTP 3',8-cyclase</fullName>
        <ecNumber evidence="1 12">4.1.99.22</ecNumber>
    </recommendedName>
    <alternativeName>
        <fullName evidence="12">Molybdenum cofactor biosynthesis protein A</fullName>
    </alternativeName>
</protein>
<evidence type="ECO:0000256" key="3">
    <source>
        <dbReference type="ARBA" id="ARBA00022691"/>
    </source>
</evidence>
<feature type="binding site" evidence="12">
    <location>
        <begin position="276"/>
        <end position="278"/>
    </location>
    <ligand>
        <name>GTP</name>
        <dbReference type="ChEBI" id="CHEBI:37565"/>
    </ligand>
</feature>
<keyword evidence="10 12" id="KW-0456">Lyase</keyword>
<dbReference type="InterPro" id="IPR050105">
    <property type="entry name" value="MoCo_biosynth_MoaA/MoaC"/>
</dbReference>
<dbReference type="Gene3D" id="3.20.20.70">
    <property type="entry name" value="Aldolase class I"/>
    <property type="match status" value="1"/>
</dbReference>
<feature type="domain" description="Radical SAM core" evidence="13">
    <location>
        <begin position="23"/>
        <end position="239"/>
    </location>
</feature>
<dbReference type="SMART" id="SM00729">
    <property type="entry name" value="Elp3"/>
    <property type="match status" value="1"/>
</dbReference>
<dbReference type="InterPro" id="IPR007197">
    <property type="entry name" value="rSAM"/>
</dbReference>
<feature type="binding site" evidence="12">
    <location>
        <position position="274"/>
    </location>
    <ligand>
        <name>[4Fe-4S] cluster</name>
        <dbReference type="ChEBI" id="CHEBI:49883"/>
        <label>2</label>
        <note>4Fe-4S-substrate</note>
    </ligand>
</feature>
<keyword evidence="4 12" id="KW-0479">Metal-binding</keyword>
<comment type="cofactor">
    <cofactor evidence="12">
        <name>[4Fe-4S] cluster</name>
        <dbReference type="ChEBI" id="CHEBI:49883"/>
    </cofactor>
    <text evidence="12">Binds 2 [4Fe-4S] clusters. Binds 1 [4Fe-4S] cluster coordinated with 3 cysteines and an exchangeable S-adenosyl-L-methionine and 1 [4Fe-4S] cluster coordinated with 3 cysteines and the GTP-derived substrate.</text>
</comment>
<feature type="binding site" evidence="12">
    <location>
        <position position="39"/>
    </location>
    <ligand>
        <name>[4Fe-4S] cluster</name>
        <dbReference type="ChEBI" id="CHEBI:49883"/>
        <label>1</label>
        <note>4Fe-4S-S-AdoMet</note>
    </ligand>
</feature>
<dbReference type="PROSITE" id="PS01305">
    <property type="entry name" value="MOAA_NIFB_PQQE"/>
    <property type="match status" value="1"/>
</dbReference>
<evidence type="ECO:0000256" key="1">
    <source>
        <dbReference type="ARBA" id="ARBA00012167"/>
    </source>
</evidence>
<dbReference type="InterPro" id="IPR013483">
    <property type="entry name" value="MoaA"/>
</dbReference>
<organism evidence="14 15">
    <name type="scientific">Kibdelosporangium banguiense</name>
    <dbReference type="NCBI Taxonomy" id="1365924"/>
    <lineage>
        <taxon>Bacteria</taxon>
        <taxon>Bacillati</taxon>
        <taxon>Actinomycetota</taxon>
        <taxon>Actinomycetes</taxon>
        <taxon>Pseudonocardiales</taxon>
        <taxon>Pseudonocardiaceae</taxon>
        <taxon>Kibdelosporangium</taxon>
    </lineage>
</organism>
<dbReference type="EC" id="4.1.99.22" evidence="1 12"/>
<keyword evidence="2 12" id="KW-0004">4Fe-4S</keyword>
<keyword evidence="6 12" id="KW-0408">Iron</keyword>
<name>A0ABS4T6L2_9PSEU</name>
<feature type="binding site" evidence="12">
    <location>
        <position position="45"/>
    </location>
    <ligand>
        <name>S-adenosyl-L-methionine</name>
        <dbReference type="ChEBI" id="CHEBI:59789"/>
    </ligand>
</feature>
<dbReference type="CDD" id="cd01335">
    <property type="entry name" value="Radical_SAM"/>
    <property type="match status" value="1"/>
</dbReference>
<comment type="catalytic activity">
    <reaction evidence="11 12">
        <text>GTP + AH2 + S-adenosyl-L-methionine = (8S)-3',8-cyclo-7,8-dihydroguanosine 5'-triphosphate + 5'-deoxyadenosine + L-methionine + A + H(+)</text>
        <dbReference type="Rhea" id="RHEA:49576"/>
        <dbReference type="ChEBI" id="CHEBI:13193"/>
        <dbReference type="ChEBI" id="CHEBI:15378"/>
        <dbReference type="ChEBI" id="CHEBI:17319"/>
        <dbReference type="ChEBI" id="CHEBI:17499"/>
        <dbReference type="ChEBI" id="CHEBI:37565"/>
        <dbReference type="ChEBI" id="CHEBI:57844"/>
        <dbReference type="ChEBI" id="CHEBI:59789"/>
        <dbReference type="ChEBI" id="CHEBI:131766"/>
        <dbReference type="EC" id="4.1.99.22"/>
    </reaction>
</comment>
<feature type="binding site" evidence="12">
    <location>
        <position position="46"/>
    </location>
    <ligand>
        <name>[4Fe-4S] cluster</name>
        <dbReference type="ChEBI" id="CHEBI:49883"/>
        <label>1</label>
        <note>4Fe-4S-S-AdoMet</note>
    </ligand>
</feature>
<evidence type="ECO:0000256" key="10">
    <source>
        <dbReference type="ARBA" id="ARBA00023239"/>
    </source>
</evidence>
<feature type="binding site" evidence="12">
    <location>
        <position position="32"/>
    </location>
    <ligand>
        <name>GTP</name>
        <dbReference type="ChEBI" id="CHEBI:37565"/>
    </ligand>
</feature>
<accession>A0ABS4T6L2</accession>
<dbReference type="PANTHER" id="PTHR22960">
    <property type="entry name" value="MOLYBDOPTERIN COFACTOR SYNTHESIS PROTEIN A"/>
    <property type="match status" value="1"/>
</dbReference>
<dbReference type="SFLD" id="SFLDS00029">
    <property type="entry name" value="Radical_SAM"/>
    <property type="match status" value="1"/>
</dbReference>
<feature type="binding site" evidence="12">
    <location>
        <position position="288"/>
    </location>
    <ligand>
        <name>[4Fe-4S] cluster</name>
        <dbReference type="ChEBI" id="CHEBI:49883"/>
        <label>2</label>
        <note>4Fe-4S-substrate</note>
    </ligand>
</feature>
<dbReference type="SFLD" id="SFLDG01067">
    <property type="entry name" value="SPASM/twitch_domain_containing"/>
    <property type="match status" value="1"/>
</dbReference>
<feature type="binding site" evidence="12">
    <location>
        <position position="137"/>
    </location>
    <ligand>
        <name>S-adenosyl-L-methionine</name>
        <dbReference type="ChEBI" id="CHEBI:59789"/>
    </ligand>
</feature>
<evidence type="ECO:0000256" key="5">
    <source>
        <dbReference type="ARBA" id="ARBA00022741"/>
    </source>
</evidence>
<feature type="binding site" evidence="12">
    <location>
        <position position="271"/>
    </location>
    <ligand>
        <name>[4Fe-4S] cluster</name>
        <dbReference type="ChEBI" id="CHEBI:49883"/>
        <label>2</label>
        <note>4Fe-4S-substrate</note>
    </ligand>
</feature>
<feature type="binding site" evidence="12">
    <location>
        <position position="86"/>
    </location>
    <ligand>
        <name>S-adenosyl-L-methionine</name>
        <dbReference type="ChEBI" id="CHEBI:59789"/>
    </ligand>
</feature>
<comment type="pathway">
    <text evidence="12">Cofactor biosynthesis; molybdopterin biosynthesis.</text>
</comment>
<evidence type="ECO:0000256" key="12">
    <source>
        <dbReference type="HAMAP-Rule" id="MF_01225"/>
    </source>
</evidence>
<keyword evidence="15" id="KW-1185">Reference proteome</keyword>
<dbReference type="HAMAP" id="MF_01225_B">
    <property type="entry name" value="MoaA_B"/>
    <property type="match status" value="1"/>
</dbReference>
<dbReference type="CDD" id="cd21117">
    <property type="entry name" value="Twitch_MoaA"/>
    <property type="match status" value="1"/>
</dbReference>
<keyword evidence="3 12" id="KW-0949">S-adenosyl-L-methionine</keyword>
<dbReference type="EMBL" id="JAGINW010000001">
    <property type="protein sequence ID" value="MBP2320071.1"/>
    <property type="molecule type" value="Genomic_DNA"/>
</dbReference>
<dbReference type="PROSITE" id="PS51918">
    <property type="entry name" value="RADICAL_SAM"/>
    <property type="match status" value="1"/>
</dbReference>
<comment type="caution">
    <text evidence="14">The sequence shown here is derived from an EMBL/GenBank/DDBJ whole genome shotgun (WGS) entry which is preliminary data.</text>
</comment>
<evidence type="ECO:0000259" key="13">
    <source>
        <dbReference type="PROSITE" id="PS51918"/>
    </source>
</evidence>
<evidence type="ECO:0000256" key="9">
    <source>
        <dbReference type="ARBA" id="ARBA00023150"/>
    </source>
</evidence>
<evidence type="ECO:0000313" key="14">
    <source>
        <dbReference type="EMBL" id="MBP2320071.1"/>
    </source>
</evidence>
<proteinExistence type="inferred from homology"/>
<keyword evidence="8 12" id="KW-0342">GTP-binding</keyword>
<dbReference type="Pfam" id="PF04055">
    <property type="entry name" value="Radical_SAM"/>
    <property type="match status" value="1"/>
</dbReference>
<dbReference type="Proteomes" id="UP001519332">
    <property type="component" value="Unassembled WGS sequence"/>
</dbReference>
<dbReference type="Pfam" id="PF06463">
    <property type="entry name" value="Mob_synth_C"/>
    <property type="match status" value="1"/>
</dbReference>
<dbReference type="NCBIfam" id="TIGR02666">
    <property type="entry name" value="moaA"/>
    <property type="match status" value="1"/>
</dbReference>
<feature type="binding site" evidence="12">
    <location>
        <position position="43"/>
    </location>
    <ligand>
        <name>[4Fe-4S] cluster</name>
        <dbReference type="ChEBI" id="CHEBI:49883"/>
        <label>1</label>
        <note>4Fe-4S-S-AdoMet</note>
    </ligand>
</feature>
<comment type="function">
    <text evidence="12">Catalyzes the cyclization of GTP to (8S)-3',8-cyclo-7,8-dihydroguanosine 5'-triphosphate.</text>
</comment>
<feature type="binding site" evidence="12">
    <location>
        <position position="174"/>
    </location>
    <ligand>
        <name>GTP</name>
        <dbReference type="ChEBI" id="CHEBI:37565"/>
    </ligand>
</feature>
<dbReference type="InterPro" id="IPR013785">
    <property type="entry name" value="Aldolase_TIM"/>
</dbReference>
<dbReference type="SUPFAM" id="SSF102114">
    <property type="entry name" value="Radical SAM enzymes"/>
    <property type="match status" value="1"/>
</dbReference>
<dbReference type="PANTHER" id="PTHR22960:SF0">
    <property type="entry name" value="MOLYBDENUM COFACTOR BIOSYNTHESIS PROTEIN 1"/>
    <property type="match status" value="1"/>
</dbReference>
<gene>
    <name evidence="12" type="primary">moaA</name>
    <name evidence="14" type="ORF">JOF56_000456</name>
</gene>
<evidence type="ECO:0000256" key="8">
    <source>
        <dbReference type="ARBA" id="ARBA00023134"/>
    </source>
</evidence>
<feature type="binding site" evidence="12">
    <location>
        <position position="113"/>
    </location>
    <ligand>
        <name>GTP</name>
        <dbReference type="ChEBI" id="CHEBI:37565"/>
    </ligand>
</feature>
<evidence type="ECO:0000256" key="7">
    <source>
        <dbReference type="ARBA" id="ARBA00023014"/>
    </source>
</evidence>
<feature type="binding site" evidence="12">
    <location>
        <position position="208"/>
    </location>
    <ligand>
        <name>S-adenosyl-L-methionine</name>
        <dbReference type="ChEBI" id="CHEBI:59789"/>
    </ligand>
</feature>
<evidence type="ECO:0000256" key="11">
    <source>
        <dbReference type="ARBA" id="ARBA00048697"/>
    </source>
</evidence>
<dbReference type="InterPro" id="IPR010505">
    <property type="entry name" value="MoaA_twitch"/>
</dbReference>
<evidence type="ECO:0000256" key="4">
    <source>
        <dbReference type="ARBA" id="ARBA00022723"/>
    </source>
</evidence>
<dbReference type="InterPro" id="IPR040064">
    <property type="entry name" value="MoaA-like"/>
</dbReference>
<dbReference type="InterPro" id="IPR006638">
    <property type="entry name" value="Elp3/MiaA/NifB-like_rSAM"/>
</dbReference>
<comment type="subunit">
    <text evidence="12">Monomer and homodimer.</text>
</comment>
<reference evidence="14 15" key="1">
    <citation type="submission" date="2021-03" db="EMBL/GenBank/DDBJ databases">
        <title>Sequencing the genomes of 1000 actinobacteria strains.</title>
        <authorList>
            <person name="Klenk H.-P."/>
        </authorList>
    </citation>
    <scope>NUCLEOTIDE SEQUENCE [LARGE SCALE GENOMIC DNA]</scope>
    <source>
        <strain evidence="14 15">DSM 46670</strain>
    </source>
</reference>
<keyword evidence="5 12" id="KW-0547">Nucleotide-binding</keyword>
<keyword evidence="9 12" id="KW-0501">Molybdenum cofactor biosynthesis</keyword>
<sequence length="358" mass="39695">MNDRAHGRAGVLASGVDGSPVDVFGRPMGALRISLTDRCNLRCRYCMPEEEYAWLPRQDLLTFEEIEQLTEVFVSLGADKVRLTGGEPLLRRDVPELVRRLSGLPGVKDLAMTTNGVLLARHAESLREAGLHRLTISLDTLRPDRFTSMTRRGTHGEVLAGINAAVATGLTDLKIDTVVLRGFNSDELAELIEFGKSVSAEVRFIEYMDVGGATGWTPEKVFSRAEILETLSQEYGSCEELRKNDTAPADRFRLPDGTVFGIISSTTQPFCATCDRSRLTADGMWLRCLYAMTGTDLRTPLRSGASHDELRDLITGVWQQRRDRGAVERVSERANGQVFVSLESLKRDPHLEMHTRGG</sequence>
<comment type="similarity">
    <text evidence="12">Belongs to the radical SAM superfamily. MoaA family.</text>
</comment>
<dbReference type="InterPro" id="IPR000385">
    <property type="entry name" value="MoaA_NifB_PqqE_Fe-S-bd_CS"/>
</dbReference>